<evidence type="ECO:0000256" key="1">
    <source>
        <dbReference type="SAM" id="Coils"/>
    </source>
</evidence>
<dbReference type="FunCoup" id="A0A6J2VES5">
    <property type="interactions" value="38"/>
</dbReference>
<dbReference type="RefSeq" id="XP_030630437.1">
    <property type="nucleotide sequence ID" value="XM_030774577.1"/>
</dbReference>
<dbReference type="InParanoid" id="A0A6J2VES5"/>
<proteinExistence type="predicted"/>
<feature type="coiled-coil region" evidence="1">
    <location>
        <begin position="212"/>
        <end position="267"/>
    </location>
</feature>
<name>A0A6J2VES5_CHACN</name>
<evidence type="ECO:0000313" key="2">
    <source>
        <dbReference type="Proteomes" id="UP000504632"/>
    </source>
</evidence>
<organism evidence="2 3">
    <name type="scientific">Chanos chanos</name>
    <name type="common">Milkfish</name>
    <name type="synonym">Mugil chanos</name>
    <dbReference type="NCBI Taxonomy" id="29144"/>
    <lineage>
        <taxon>Eukaryota</taxon>
        <taxon>Metazoa</taxon>
        <taxon>Chordata</taxon>
        <taxon>Craniata</taxon>
        <taxon>Vertebrata</taxon>
        <taxon>Euteleostomi</taxon>
        <taxon>Actinopterygii</taxon>
        <taxon>Neopterygii</taxon>
        <taxon>Teleostei</taxon>
        <taxon>Ostariophysi</taxon>
        <taxon>Gonorynchiformes</taxon>
        <taxon>Chanidae</taxon>
        <taxon>Chanos</taxon>
    </lineage>
</organism>
<dbReference type="PANTHER" id="PTHR47728">
    <property type="entry name" value="RAB GTPASE-ACTIVATING PROTEIN 1-LIKE"/>
    <property type="match status" value="1"/>
</dbReference>
<reference evidence="3" key="1">
    <citation type="submission" date="2025-08" db="UniProtKB">
        <authorList>
            <consortium name="RefSeq"/>
        </authorList>
    </citation>
    <scope>IDENTIFICATION</scope>
</reference>
<evidence type="ECO:0000313" key="3">
    <source>
        <dbReference type="RefSeq" id="XP_030630437.1"/>
    </source>
</evidence>
<sequence>MMEEVSISVAYDDHIINQTSEEEILASLVAESLPKQVVPSKKPKLRETQVEPEDPLDRYQRENHRLQEASLRLEQENDNLAHKLVTSKIALRNALDQAEDKVDELTKELLKTKEHLRLTEDEKRGKDEEAAQLKEVFRRELDKAEAEGKRTNGIIEDYKQICSQLHTRLEKQTAENTEELGVIKSKVMECEQCCHIFSKEGLVQQPSGCTRTSVQDEEKNSLKEQVEQLKRELAQTKLLMVESKCRIQELEHQNGALLNDLQAAKNSWLSKTLGTLKTATSHLQHSSSRDSVYAPIQSSSWLNTRRLSLASRDSGKAHV</sequence>
<dbReference type="OrthoDB" id="295078at2759"/>
<accession>A0A6J2VES5</accession>
<protein>
    <submittedName>
        <fullName evidence="3">Rab GTPase-activating protein 1-like</fullName>
    </submittedName>
</protein>
<keyword evidence="2" id="KW-1185">Reference proteome</keyword>
<dbReference type="CTD" id="565728"/>
<dbReference type="Proteomes" id="UP000504632">
    <property type="component" value="Chromosome 5"/>
</dbReference>
<dbReference type="PANTHER" id="PTHR47728:SF1">
    <property type="entry name" value="RAB GTPASE ACTIVATING PROTEIN 1 LIKE"/>
    <property type="match status" value="1"/>
</dbReference>
<dbReference type="AlphaFoldDB" id="A0A6J2VES5"/>
<gene>
    <name evidence="3" type="primary">rabgap1l2</name>
</gene>
<keyword evidence="1" id="KW-0175">Coiled coil</keyword>
<feature type="coiled-coil region" evidence="1">
    <location>
        <begin position="56"/>
        <end position="175"/>
    </location>
</feature>
<dbReference type="GeneID" id="115812090"/>